<proteinExistence type="predicted"/>
<accession>A0ABZ2C9H5</accession>
<dbReference type="InterPro" id="IPR001034">
    <property type="entry name" value="DeoR_HTH"/>
</dbReference>
<dbReference type="InterPro" id="IPR041359">
    <property type="entry name" value="MetOD1"/>
</dbReference>
<keyword evidence="6" id="KW-1185">Reference proteome</keyword>
<evidence type="ECO:0000313" key="5">
    <source>
        <dbReference type="EMBL" id="WVX80357.1"/>
    </source>
</evidence>
<dbReference type="PANTHER" id="PTHR38600">
    <property type="entry name" value="TRANSCRIPTIONAL REGULATORY PROTEIN"/>
    <property type="match status" value="1"/>
</dbReference>
<dbReference type="InterPro" id="IPR011991">
    <property type="entry name" value="ArsR-like_HTH"/>
</dbReference>
<evidence type="ECO:0000313" key="6">
    <source>
        <dbReference type="Proteomes" id="UP001357223"/>
    </source>
</evidence>
<dbReference type="CDD" id="cd00090">
    <property type="entry name" value="HTH_ARSR"/>
    <property type="match status" value="1"/>
</dbReference>
<evidence type="ECO:0000256" key="3">
    <source>
        <dbReference type="ARBA" id="ARBA00023163"/>
    </source>
</evidence>
<dbReference type="Pfam" id="PF13412">
    <property type="entry name" value="HTH_24"/>
    <property type="match status" value="1"/>
</dbReference>
<dbReference type="InterPro" id="IPR036390">
    <property type="entry name" value="WH_DNA-bd_sf"/>
</dbReference>
<gene>
    <name evidence="5" type="ORF">R4Z09_24370</name>
</gene>
<reference evidence="5 6" key="1">
    <citation type="submission" date="2023-10" db="EMBL/GenBank/DDBJ databases">
        <title>Niallia locisalis sp.nov. isolated from a salt pond sample.</title>
        <authorList>
            <person name="Li X.-J."/>
            <person name="Dong L."/>
        </authorList>
    </citation>
    <scope>NUCLEOTIDE SEQUENCE [LARGE SCALE GENOMIC DNA]</scope>
    <source>
        <strain evidence="5 6">DSM 29761</strain>
    </source>
</reference>
<dbReference type="PANTHER" id="PTHR38600:SF2">
    <property type="entry name" value="SLL0088 PROTEIN"/>
    <property type="match status" value="1"/>
</dbReference>
<protein>
    <submittedName>
        <fullName evidence="5">Winged helix-turn-helix transcriptional regulator</fullName>
    </submittedName>
</protein>
<keyword evidence="1" id="KW-0805">Transcription regulation</keyword>
<organism evidence="5 6">
    <name type="scientific">Niallia oryzisoli</name>
    <dbReference type="NCBI Taxonomy" id="1737571"/>
    <lineage>
        <taxon>Bacteria</taxon>
        <taxon>Bacillati</taxon>
        <taxon>Bacillota</taxon>
        <taxon>Bacilli</taxon>
        <taxon>Bacillales</taxon>
        <taxon>Bacillaceae</taxon>
        <taxon>Niallia</taxon>
    </lineage>
</organism>
<feature type="domain" description="HTH deoR-type" evidence="4">
    <location>
        <begin position="5"/>
        <end position="72"/>
    </location>
</feature>
<keyword evidence="2" id="KW-0238">DNA-binding</keyword>
<dbReference type="EMBL" id="CP137640">
    <property type="protein sequence ID" value="WVX80357.1"/>
    <property type="molecule type" value="Genomic_DNA"/>
</dbReference>
<evidence type="ECO:0000259" key="4">
    <source>
        <dbReference type="PROSITE" id="PS51000"/>
    </source>
</evidence>
<dbReference type="Proteomes" id="UP001357223">
    <property type="component" value="Chromosome"/>
</dbReference>
<dbReference type="PROSITE" id="PS51000">
    <property type="entry name" value="HTH_DEOR_2"/>
    <property type="match status" value="1"/>
</dbReference>
<dbReference type="Pfam" id="PF18546">
    <property type="entry name" value="MetOD1"/>
    <property type="match status" value="1"/>
</dbReference>
<evidence type="ECO:0000256" key="2">
    <source>
        <dbReference type="ARBA" id="ARBA00023125"/>
    </source>
</evidence>
<sequence length="207" mass="24259">MLINTRNTKEQILALLKQYGSLTIMELSNELGITEMAVRRHVQTLERDKLIRSNVKKQTMGRPSKVYELAEQGENFFPKKYKELSLEILNGLKEAGQEDLIKQILEKKREQFLEQYKLDHKQEALAEKLESLKRIQEREGYMPQIEKQDGKLHFKELNCPYVEIAKEYPGICQAEREFIKKFLDADFTTLSSMAEGHTCCHYSIQEN</sequence>
<dbReference type="RefSeq" id="WP_338449288.1">
    <property type="nucleotide sequence ID" value="NZ_CP137640.1"/>
</dbReference>
<evidence type="ECO:0000256" key="1">
    <source>
        <dbReference type="ARBA" id="ARBA00023015"/>
    </source>
</evidence>
<dbReference type="Gene3D" id="1.10.10.10">
    <property type="entry name" value="Winged helix-like DNA-binding domain superfamily/Winged helix DNA-binding domain"/>
    <property type="match status" value="1"/>
</dbReference>
<keyword evidence="3" id="KW-0804">Transcription</keyword>
<dbReference type="SUPFAM" id="SSF46785">
    <property type="entry name" value="Winged helix' DNA-binding domain"/>
    <property type="match status" value="1"/>
</dbReference>
<dbReference type="InterPro" id="IPR036388">
    <property type="entry name" value="WH-like_DNA-bd_sf"/>
</dbReference>
<name>A0ABZ2C9H5_9BACI</name>